<evidence type="ECO:0000256" key="1">
    <source>
        <dbReference type="ARBA" id="ARBA00006468"/>
    </source>
</evidence>
<dbReference type="EMBL" id="JAVYJV010000014">
    <property type="protein sequence ID" value="KAK4354334.1"/>
    <property type="molecule type" value="Genomic_DNA"/>
</dbReference>
<protein>
    <recommendedName>
        <fullName evidence="2">FH2 domain-containing protein</fullName>
    </recommendedName>
</protein>
<comment type="similarity">
    <text evidence="1">Belongs to the formin-like family. Class-II subfamily.</text>
</comment>
<feature type="domain" description="FH2" evidence="2">
    <location>
        <begin position="4"/>
        <end position="75"/>
    </location>
</feature>
<dbReference type="Proteomes" id="UP001291623">
    <property type="component" value="Unassembled WGS sequence"/>
</dbReference>
<evidence type="ECO:0000259" key="2">
    <source>
        <dbReference type="Pfam" id="PF02181"/>
    </source>
</evidence>
<dbReference type="AlphaFoldDB" id="A0AAE1RNF4"/>
<dbReference type="PANTHER" id="PTHR45733">
    <property type="entry name" value="FORMIN-J"/>
    <property type="match status" value="1"/>
</dbReference>
<accession>A0AAE1RNF4</accession>
<dbReference type="Gene3D" id="1.20.58.2220">
    <property type="entry name" value="Formin, FH2 domain"/>
    <property type="match status" value="1"/>
</dbReference>
<evidence type="ECO:0000313" key="3">
    <source>
        <dbReference type="EMBL" id="KAK4354334.1"/>
    </source>
</evidence>
<name>A0AAE1RNF4_9SOLA</name>
<gene>
    <name evidence="3" type="ORF">RND71_026528</name>
</gene>
<organism evidence="3 4">
    <name type="scientific">Anisodus tanguticus</name>
    <dbReference type="NCBI Taxonomy" id="243964"/>
    <lineage>
        <taxon>Eukaryota</taxon>
        <taxon>Viridiplantae</taxon>
        <taxon>Streptophyta</taxon>
        <taxon>Embryophyta</taxon>
        <taxon>Tracheophyta</taxon>
        <taxon>Spermatophyta</taxon>
        <taxon>Magnoliopsida</taxon>
        <taxon>eudicotyledons</taxon>
        <taxon>Gunneridae</taxon>
        <taxon>Pentapetalae</taxon>
        <taxon>asterids</taxon>
        <taxon>lamiids</taxon>
        <taxon>Solanales</taxon>
        <taxon>Solanaceae</taxon>
        <taxon>Solanoideae</taxon>
        <taxon>Hyoscyameae</taxon>
        <taxon>Anisodus</taxon>
    </lineage>
</organism>
<dbReference type="InterPro" id="IPR051144">
    <property type="entry name" value="Formin_homology_domain"/>
</dbReference>
<keyword evidence="4" id="KW-1185">Reference proteome</keyword>
<reference evidence="3" key="1">
    <citation type="submission" date="2023-12" db="EMBL/GenBank/DDBJ databases">
        <title>Genome assembly of Anisodus tanguticus.</title>
        <authorList>
            <person name="Wang Y.-J."/>
        </authorList>
    </citation>
    <scope>NUCLEOTIDE SEQUENCE</scope>
    <source>
        <strain evidence="3">KB-2021</strain>
        <tissue evidence="3">Leaf</tissue>
    </source>
</reference>
<evidence type="ECO:0000313" key="4">
    <source>
        <dbReference type="Proteomes" id="UP001291623"/>
    </source>
</evidence>
<dbReference type="InterPro" id="IPR042201">
    <property type="entry name" value="FH2_Formin_sf"/>
</dbReference>
<proteinExistence type="inferred from homology"/>
<dbReference type="Pfam" id="PF02181">
    <property type="entry name" value="FH2"/>
    <property type="match status" value="1"/>
</dbReference>
<dbReference type="SUPFAM" id="SSF101447">
    <property type="entry name" value="Formin homology 2 domain (FH2 domain)"/>
    <property type="match status" value="1"/>
</dbReference>
<comment type="caution">
    <text evidence="3">The sequence shown here is derived from an EMBL/GenBank/DDBJ whole genome shotgun (WGS) entry which is preliminary data.</text>
</comment>
<sequence length="102" mass="10920">MLDVAEVLASMSPALLDFHKDLASVEAASKIQLKSLAEEMQAIINGQEKVKKELEASQTDGPVFESFCKHVISSTGDAKVNPLLLLHTLASSLGCYHLVGPN</sequence>
<dbReference type="InterPro" id="IPR015425">
    <property type="entry name" value="FH2_Formin"/>
</dbReference>
<dbReference type="PANTHER" id="PTHR45733:SF10">
    <property type="entry name" value="FORMIN-LIKE PROTEIN 15A-RELATED"/>
    <property type="match status" value="1"/>
</dbReference>